<feature type="domain" description="Glycosyl transferase family 1" evidence="2">
    <location>
        <begin position="255"/>
        <end position="413"/>
    </location>
</feature>
<evidence type="ECO:0000313" key="4">
    <source>
        <dbReference type="Proteomes" id="UP001159387"/>
    </source>
</evidence>
<dbReference type="GO" id="GO:0016757">
    <property type="term" value="F:glycosyltransferase activity"/>
    <property type="evidence" value="ECO:0007669"/>
    <property type="project" value="InterPro"/>
</dbReference>
<evidence type="ECO:0000259" key="2">
    <source>
        <dbReference type="Pfam" id="PF00534"/>
    </source>
</evidence>
<keyword evidence="4" id="KW-1185">Reference proteome</keyword>
<dbReference type="CDD" id="cd03809">
    <property type="entry name" value="GT4_MtfB-like"/>
    <property type="match status" value="1"/>
</dbReference>
<reference evidence="3 4" key="1">
    <citation type="journal article" date="2023" name="J. Phycol.">
        <title>Chrysosporum ovalisporum is synonymous with the true-branching cyanobacterium Umezakia natans (Nostocales/Aphanizomenonaceae).</title>
        <authorList>
            <person name="McGregor G.B."/>
            <person name="Sendall B.C."/>
            <person name="Niiyama Y."/>
            <person name="Tuji A."/>
            <person name="Willis A."/>
        </authorList>
    </citation>
    <scope>NUCLEOTIDE SEQUENCE [LARGE SCALE GENOMIC DNA]</scope>
    <source>
        <strain evidence="3 4">ANA360D</strain>
    </source>
</reference>
<dbReference type="Gene3D" id="3.40.50.2000">
    <property type="entry name" value="Glycogen Phosphorylase B"/>
    <property type="match status" value="1"/>
</dbReference>
<dbReference type="PANTHER" id="PTHR46401:SF2">
    <property type="entry name" value="GLYCOSYLTRANSFERASE WBBK-RELATED"/>
    <property type="match status" value="1"/>
</dbReference>
<dbReference type="RefSeq" id="WP_280653553.1">
    <property type="nucleotide sequence ID" value="NZ_JANQDH010000024.1"/>
</dbReference>
<dbReference type="SUPFAM" id="SSF53756">
    <property type="entry name" value="UDP-Glycosyltransferase/glycogen phosphorylase"/>
    <property type="match status" value="1"/>
</dbReference>
<dbReference type="EMBL" id="JANQDH010000024">
    <property type="protein sequence ID" value="MDH6059541.1"/>
    <property type="molecule type" value="Genomic_DNA"/>
</dbReference>
<dbReference type="PANTHER" id="PTHR46401">
    <property type="entry name" value="GLYCOSYLTRANSFERASE WBBK-RELATED"/>
    <property type="match status" value="1"/>
</dbReference>
<dbReference type="AlphaFoldDB" id="A0AA43GQM7"/>
<keyword evidence="1" id="KW-0808">Transferase</keyword>
<protein>
    <submittedName>
        <fullName evidence="3">Glycosyltransferase family 4 protein</fullName>
    </submittedName>
</protein>
<dbReference type="Proteomes" id="UP001159387">
    <property type="component" value="Unassembled WGS sequence"/>
</dbReference>
<dbReference type="InterPro" id="IPR001296">
    <property type="entry name" value="Glyco_trans_1"/>
</dbReference>
<evidence type="ECO:0000313" key="3">
    <source>
        <dbReference type="EMBL" id="MDH6059541.1"/>
    </source>
</evidence>
<name>A0AA43GQM7_9CYAN</name>
<proteinExistence type="predicted"/>
<organism evidence="3 4">
    <name type="scientific">Chrysosporum bergii ANA360D</name>
    <dbReference type="NCBI Taxonomy" id="617107"/>
    <lineage>
        <taxon>Bacteria</taxon>
        <taxon>Bacillati</taxon>
        <taxon>Cyanobacteriota</taxon>
        <taxon>Cyanophyceae</taxon>
        <taxon>Nostocales</taxon>
        <taxon>Nodulariaceae</taxon>
        <taxon>Chrysosporum</taxon>
    </lineage>
</organism>
<gene>
    <name evidence="3" type="ORF">NWP17_03660</name>
</gene>
<accession>A0AA43GQM7</accession>
<evidence type="ECO:0000256" key="1">
    <source>
        <dbReference type="ARBA" id="ARBA00022679"/>
    </source>
</evidence>
<sequence>MRIFIDCTHTAKYTYKNTGIHRVVRELTSELLKLNSSRTDIEILLVMFDGRRIRRVTSLNPSNHGHVNKSKFSFYLNKVNSKFQILISKIINKLKKLSLEISDLIASLHNDPKNQGIYFEKYQIKPEDIYVIADANWDLPKTYYRFLQNLKQSEVTLAIICYDIIPIKFPHFSSHSFTKAFTSFYKEYSNLFDLVLCISQNSAKDYKNAKKQGILSINNPNVIVKSFRLGCDYYNHDDLVNLDNTSFDTNLHKLLTKRYILVVGSLVPHKNIKAIMEAFDLLINSNYEDIHLLFAGNRGWHPETDAIIESHQMYGKLIHILGSVTDAQLKVLYKNCYCLVQASFYEGFGLPVVEALQYFKPVVASTGGSLPEIGGDFCVYFDPNEPTELYESLKKLLDSDIYYNDLVEYIKKQYKPFSWQESAEQFLSSLCN</sequence>
<comment type="caution">
    <text evidence="3">The sequence shown here is derived from an EMBL/GenBank/DDBJ whole genome shotgun (WGS) entry which is preliminary data.</text>
</comment>
<dbReference type="Pfam" id="PF00534">
    <property type="entry name" value="Glycos_transf_1"/>
    <property type="match status" value="1"/>
</dbReference>